<dbReference type="InterPro" id="IPR032675">
    <property type="entry name" value="LRR_dom_sf"/>
</dbReference>
<proteinExistence type="predicted"/>
<accession>A0A484KTX7</accession>
<keyword evidence="4" id="KW-1185">Reference proteome</keyword>
<dbReference type="InterPro" id="IPR055357">
    <property type="entry name" value="LRR_At1g61320_AtMIF1"/>
</dbReference>
<protein>
    <recommendedName>
        <fullName evidence="2">F-box domain-containing protein</fullName>
    </recommendedName>
</protein>
<dbReference type="SUPFAM" id="SSF81383">
    <property type="entry name" value="F-box domain"/>
    <property type="match status" value="2"/>
</dbReference>
<sequence>MLLWEPTASVCIIAGFLHSCSGHKDTAGINGDGHSLSWLCCYRNANHMELVDLLVYFVGKIVWEPNIHYEGGTMVRRAVDIEKLSMFEFSYLHDEVGGKGGVSGIYYSSPGKSIANGVTRIECDVHLRDFLNAHIGFWHAKIFLEANEPLNLNGLDVDEPLNLNEPLNLEVDNAMSSEDEDYVPLEDEEDSTDDDEDLPQEAYEAMVHLPFKIANHIVADLEKGGRVLQDVHSTVRGHISQLPDEVLECILNKLKHRDAVRASLVSCRWRHLVLSRARLVFDLPSMFEMENCDLKGASGRKCVCLEYKDRFVQAVNQFIASYRGTHINEFVVYFCLKRDSASAVLNWIRFALDLGVQLLDVQIYGEHCKAKVPLCGTRCEIPLKHLLPSNRDAGETFILRPFSQLKALIFHRICLKSHCMETLLSSLVNLKQLEMKQCQLPSYLNLNSLTSLEGVSVFHCTRLEKIDVASLKLKSLKVLCRRIVSLELTGVPNLEELCYSVHGGSMHHIFMKLPELLPRLTTLRVDSSSNWLCVREDKEPEKLESVEYHHKCLEWISIHGFVGTKYQIESCKYLLKLAPHAKELGLKRALPDLLSRLKEAGRRRHLLGEQGSMVHLPFKIANHIVADLKNGGRVLEDVHSTVEGHISQLPDEILECILNKLKLRDAVRASLVSSRWRHLVLSRAKLVFDLSNIFEMESCDLKGASEKKCVCSEYKVKFVQAVYQFIASYRGRCIRKFIVHFCLKRQSTSDVMDWIRFALDLGVKAIDLQFYCEHCSAKGALCGTQCEIPIKHLLSSNCDAGATFSLRPFSHVEALRFDHTRLKSQCIWSSLSTLVNLKQLKMEFCELPPDLSLNSLTSLERVSVLFCVGLKKIELASLKIKSLRFVCERTLSLELTGVPNLEILQYAMPENGLWYKFLKLPEFVPHLRALRLDCNSNWLEHMPESTITFSRLGILNVELDPRVGDIMFKLCAREDKEPEKLESIDEYHHECLERITIREFVGTKYQIESCKYLLKLAPGVKKLELGRALPDTLSCLKEAGCRSHPMSEEECDSVVNALKLFSIDAKVFFI</sequence>
<dbReference type="EMBL" id="OOIL02000603">
    <property type="protein sequence ID" value="VFQ67344.1"/>
    <property type="molecule type" value="Genomic_DNA"/>
</dbReference>
<evidence type="ECO:0000256" key="1">
    <source>
        <dbReference type="SAM" id="MobiDB-lite"/>
    </source>
</evidence>
<feature type="domain" description="F-box" evidence="2">
    <location>
        <begin position="236"/>
        <end position="283"/>
    </location>
</feature>
<reference evidence="3 4" key="1">
    <citation type="submission" date="2018-04" db="EMBL/GenBank/DDBJ databases">
        <authorList>
            <person name="Vogel A."/>
        </authorList>
    </citation>
    <scope>NUCLEOTIDE SEQUENCE [LARGE SCALE GENOMIC DNA]</scope>
</reference>
<dbReference type="InterPro" id="IPR053772">
    <property type="entry name" value="At1g61320/At1g61330-like"/>
</dbReference>
<feature type="region of interest" description="Disordered" evidence="1">
    <location>
        <begin position="177"/>
        <end position="197"/>
    </location>
</feature>
<feature type="domain" description="F-box" evidence="2">
    <location>
        <begin position="643"/>
        <end position="690"/>
    </location>
</feature>
<dbReference type="PANTHER" id="PTHR34145:SF28">
    <property type="entry name" value="F-BOX DOMAIN-CONTAINING PROTEIN"/>
    <property type="match status" value="1"/>
</dbReference>
<dbReference type="SMART" id="SM00256">
    <property type="entry name" value="FBOX"/>
    <property type="match status" value="2"/>
</dbReference>
<organism evidence="3 4">
    <name type="scientific">Cuscuta campestris</name>
    <dbReference type="NCBI Taxonomy" id="132261"/>
    <lineage>
        <taxon>Eukaryota</taxon>
        <taxon>Viridiplantae</taxon>
        <taxon>Streptophyta</taxon>
        <taxon>Embryophyta</taxon>
        <taxon>Tracheophyta</taxon>
        <taxon>Spermatophyta</taxon>
        <taxon>Magnoliopsida</taxon>
        <taxon>eudicotyledons</taxon>
        <taxon>Gunneridae</taxon>
        <taxon>Pentapetalae</taxon>
        <taxon>asterids</taxon>
        <taxon>lamiids</taxon>
        <taxon>Solanales</taxon>
        <taxon>Convolvulaceae</taxon>
        <taxon>Cuscuteae</taxon>
        <taxon>Cuscuta</taxon>
        <taxon>Cuscuta subgen. Grammica</taxon>
        <taxon>Cuscuta sect. Cleistogrammica</taxon>
    </lineage>
</organism>
<dbReference type="OrthoDB" id="613853at2759"/>
<dbReference type="SUPFAM" id="SSF52047">
    <property type="entry name" value="RNI-like"/>
    <property type="match status" value="1"/>
</dbReference>
<evidence type="ECO:0000313" key="3">
    <source>
        <dbReference type="EMBL" id="VFQ67344.1"/>
    </source>
</evidence>
<dbReference type="SUPFAM" id="SSF52058">
    <property type="entry name" value="L domain-like"/>
    <property type="match status" value="1"/>
</dbReference>
<name>A0A484KTX7_9ASTE</name>
<dbReference type="Pfam" id="PF00646">
    <property type="entry name" value="F-box"/>
    <property type="match status" value="2"/>
</dbReference>
<dbReference type="Gene3D" id="3.80.10.10">
    <property type="entry name" value="Ribonuclease Inhibitor"/>
    <property type="match status" value="2"/>
</dbReference>
<evidence type="ECO:0000259" key="2">
    <source>
        <dbReference type="PROSITE" id="PS50181"/>
    </source>
</evidence>
<dbReference type="AlphaFoldDB" id="A0A484KTX7"/>
<evidence type="ECO:0000313" key="4">
    <source>
        <dbReference type="Proteomes" id="UP000595140"/>
    </source>
</evidence>
<dbReference type="Proteomes" id="UP000595140">
    <property type="component" value="Unassembled WGS sequence"/>
</dbReference>
<dbReference type="InterPro" id="IPR036047">
    <property type="entry name" value="F-box-like_dom_sf"/>
</dbReference>
<gene>
    <name evidence="3" type="ORF">CCAM_LOCUS9120</name>
</gene>
<dbReference type="Gene3D" id="1.20.1280.50">
    <property type="match status" value="2"/>
</dbReference>
<dbReference type="InterPro" id="IPR001810">
    <property type="entry name" value="F-box_dom"/>
</dbReference>
<dbReference type="Pfam" id="PF23622">
    <property type="entry name" value="LRR_At1g61320_AtMIF1"/>
    <property type="match status" value="2"/>
</dbReference>
<dbReference type="PROSITE" id="PS50181">
    <property type="entry name" value="FBOX"/>
    <property type="match status" value="2"/>
</dbReference>
<dbReference type="PANTHER" id="PTHR34145">
    <property type="entry name" value="OS02G0105600 PROTEIN"/>
    <property type="match status" value="1"/>
</dbReference>